<proteinExistence type="predicted"/>
<evidence type="ECO:0000313" key="3">
    <source>
        <dbReference type="RefSeq" id="XP_051860650.1"/>
    </source>
</evidence>
<dbReference type="AlphaFoldDB" id="A0A9C6WAG1"/>
<dbReference type="OrthoDB" id="7860571at2759"/>
<name>A0A9C6WAG1_DROAB</name>
<dbReference type="GeneID" id="127565565"/>
<keyword evidence="2" id="KW-1185">Reference proteome</keyword>
<feature type="compositionally biased region" description="Low complexity" evidence="1">
    <location>
        <begin position="34"/>
        <end position="43"/>
    </location>
</feature>
<dbReference type="RefSeq" id="XP_051860650.1">
    <property type="nucleotide sequence ID" value="XM_052004690.1"/>
</dbReference>
<gene>
    <name evidence="3" type="primary">LOC127565565</name>
</gene>
<evidence type="ECO:0000256" key="1">
    <source>
        <dbReference type="SAM" id="MobiDB-lite"/>
    </source>
</evidence>
<protein>
    <submittedName>
        <fullName evidence="3">Uncharacterized protein LOC127565565</fullName>
    </submittedName>
</protein>
<organism evidence="2 3">
    <name type="scientific">Drosophila albomicans</name>
    <name type="common">Fruit fly</name>
    <dbReference type="NCBI Taxonomy" id="7291"/>
    <lineage>
        <taxon>Eukaryota</taxon>
        <taxon>Metazoa</taxon>
        <taxon>Ecdysozoa</taxon>
        <taxon>Arthropoda</taxon>
        <taxon>Hexapoda</taxon>
        <taxon>Insecta</taxon>
        <taxon>Pterygota</taxon>
        <taxon>Neoptera</taxon>
        <taxon>Endopterygota</taxon>
        <taxon>Diptera</taxon>
        <taxon>Brachycera</taxon>
        <taxon>Muscomorpha</taxon>
        <taxon>Ephydroidea</taxon>
        <taxon>Drosophilidae</taxon>
        <taxon>Drosophila</taxon>
    </lineage>
</organism>
<accession>A0A9C6WAG1</accession>
<reference evidence="3" key="1">
    <citation type="submission" date="2025-08" db="UniProtKB">
        <authorList>
            <consortium name="RefSeq"/>
        </authorList>
    </citation>
    <scope>IDENTIFICATION</scope>
    <source>
        <strain evidence="3">15112-1751.03</strain>
        <tissue evidence="3">Whole Adult</tissue>
    </source>
</reference>
<dbReference type="Proteomes" id="UP000515160">
    <property type="component" value="Chromosome 3"/>
</dbReference>
<sequence>MDALRNTFRTFFRRNLDDVEEHEQLNADEMLDLMQQQQQSTTDQSDEGFNITTSDPPIEGGALTLPGTARNIGETGPSINYQVEFLNFIERNTPSGFANKFQHLVPYLALGFVTWPSYWLWRGYQWESRRRTERIGLYIQRTFQHAKLMQVAILTVGFLMASAQGATASSLPIHEVAYNRDSTPDDDEDD</sequence>
<feature type="region of interest" description="Disordered" evidence="1">
    <location>
        <begin position="34"/>
        <end position="63"/>
    </location>
</feature>
<evidence type="ECO:0000313" key="2">
    <source>
        <dbReference type="Proteomes" id="UP000515160"/>
    </source>
</evidence>